<dbReference type="PANTHER" id="PTHR30182">
    <property type="entry name" value="L-SERINE DEHYDRATASE"/>
    <property type="match status" value="1"/>
</dbReference>
<gene>
    <name evidence="14" type="ORF">CLV41_1011000</name>
</gene>
<comment type="pathway">
    <text evidence="2">Carbohydrate biosynthesis; gluconeogenesis.</text>
</comment>
<reference evidence="14 15" key="1">
    <citation type="submission" date="2018-01" db="EMBL/GenBank/DDBJ databases">
        <title>Genomic Encyclopedia of Archaeal and Bacterial Type Strains, Phase II (KMG-II): from individual species to whole genera.</title>
        <authorList>
            <person name="Goeker M."/>
        </authorList>
    </citation>
    <scope>NUCLEOTIDE SEQUENCE [LARGE SCALE GENOMIC DNA]</scope>
    <source>
        <strain evidence="14 15">DSM 17023</strain>
    </source>
</reference>
<dbReference type="NCBIfam" id="TIGR00720">
    <property type="entry name" value="sda_mono"/>
    <property type="match status" value="1"/>
</dbReference>
<evidence type="ECO:0000256" key="4">
    <source>
        <dbReference type="ARBA" id="ARBA00022432"/>
    </source>
</evidence>
<evidence type="ECO:0000256" key="9">
    <source>
        <dbReference type="ARBA" id="ARBA00023239"/>
    </source>
</evidence>
<comment type="catalytic activity">
    <reaction evidence="10 11">
        <text>L-serine = pyruvate + NH4(+)</text>
        <dbReference type="Rhea" id="RHEA:19169"/>
        <dbReference type="ChEBI" id="CHEBI:15361"/>
        <dbReference type="ChEBI" id="CHEBI:28938"/>
        <dbReference type="ChEBI" id="CHEBI:33384"/>
        <dbReference type="EC" id="4.3.1.17"/>
    </reaction>
</comment>
<dbReference type="Proteomes" id="UP000236959">
    <property type="component" value="Unassembled WGS sequence"/>
</dbReference>
<dbReference type="InterPro" id="IPR005131">
    <property type="entry name" value="Ser_deHydtase_bsu"/>
</dbReference>
<organism evidence="14 15">
    <name type="scientific">Roseibium marinum</name>
    <dbReference type="NCBI Taxonomy" id="281252"/>
    <lineage>
        <taxon>Bacteria</taxon>
        <taxon>Pseudomonadati</taxon>
        <taxon>Pseudomonadota</taxon>
        <taxon>Alphaproteobacteria</taxon>
        <taxon>Hyphomicrobiales</taxon>
        <taxon>Stappiaceae</taxon>
        <taxon>Roseibium</taxon>
    </lineage>
</organism>
<evidence type="ECO:0000256" key="1">
    <source>
        <dbReference type="ARBA" id="ARBA00001966"/>
    </source>
</evidence>
<keyword evidence="7 11" id="KW-0408">Iron</keyword>
<dbReference type="InterPro" id="IPR051318">
    <property type="entry name" value="Fe-S_L-Ser"/>
</dbReference>
<keyword evidence="8 11" id="KW-0411">Iron-sulfur</keyword>
<evidence type="ECO:0000259" key="12">
    <source>
        <dbReference type="Pfam" id="PF03313"/>
    </source>
</evidence>
<evidence type="ECO:0000256" key="7">
    <source>
        <dbReference type="ARBA" id="ARBA00023004"/>
    </source>
</evidence>
<keyword evidence="15" id="KW-1185">Reference proteome</keyword>
<comment type="caution">
    <text evidence="14">The sequence shown here is derived from an EMBL/GenBank/DDBJ whole genome shotgun (WGS) entry which is preliminary data.</text>
</comment>
<comment type="cofactor">
    <cofactor evidence="1 11">
        <name>[4Fe-4S] cluster</name>
        <dbReference type="ChEBI" id="CHEBI:49883"/>
    </cofactor>
</comment>
<proteinExistence type="inferred from homology"/>
<keyword evidence="6 11" id="KW-0479">Metal-binding</keyword>
<keyword evidence="9 11" id="KW-0456">Lyase</keyword>
<dbReference type="GO" id="GO:0051539">
    <property type="term" value="F:4 iron, 4 sulfur cluster binding"/>
    <property type="evidence" value="ECO:0007669"/>
    <property type="project" value="UniProtKB-UniRule"/>
</dbReference>
<evidence type="ECO:0000256" key="10">
    <source>
        <dbReference type="ARBA" id="ARBA00049406"/>
    </source>
</evidence>
<evidence type="ECO:0000259" key="13">
    <source>
        <dbReference type="Pfam" id="PF03315"/>
    </source>
</evidence>
<dbReference type="GO" id="GO:0046872">
    <property type="term" value="F:metal ion binding"/>
    <property type="evidence" value="ECO:0007669"/>
    <property type="project" value="UniProtKB-KW"/>
</dbReference>
<dbReference type="InterPro" id="IPR029009">
    <property type="entry name" value="ASB_dom_sf"/>
</dbReference>
<evidence type="ECO:0000256" key="11">
    <source>
        <dbReference type="RuleBase" id="RU366059"/>
    </source>
</evidence>
<dbReference type="FunFam" id="3.30.1330.90:FF:000001">
    <property type="entry name" value="L-serine ammonia-lyase 1"/>
    <property type="match status" value="1"/>
</dbReference>
<dbReference type="Pfam" id="PF03315">
    <property type="entry name" value="SDH_beta"/>
    <property type="match status" value="1"/>
</dbReference>
<dbReference type="EC" id="4.3.1.17" evidence="11"/>
<dbReference type="InterPro" id="IPR005130">
    <property type="entry name" value="Ser_deHydtase-like_asu"/>
</dbReference>
<dbReference type="AlphaFoldDB" id="A0A2S3V3I0"/>
<dbReference type="PANTHER" id="PTHR30182:SF1">
    <property type="entry name" value="L-SERINE DEHYDRATASE 1"/>
    <property type="match status" value="1"/>
</dbReference>
<feature type="domain" description="Serine dehydratase beta chain" evidence="13">
    <location>
        <begin position="13"/>
        <end position="167"/>
    </location>
</feature>
<evidence type="ECO:0000256" key="3">
    <source>
        <dbReference type="ARBA" id="ARBA00008636"/>
    </source>
</evidence>
<feature type="domain" description="Serine dehydratase-like alpha subunit" evidence="12">
    <location>
        <begin position="202"/>
        <end position="467"/>
    </location>
</feature>
<dbReference type="GO" id="GO:0003941">
    <property type="term" value="F:L-serine ammonia-lyase activity"/>
    <property type="evidence" value="ECO:0007669"/>
    <property type="project" value="UniProtKB-UniRule"/>
</dbReference>
<dbReference type="GO" id="GO:0009063">
    <property type="term" value="P:amino acid catabolic process"/>
    <property type="evidence" value="ECO:0007669"/>
    <property type="project" value="UniProtKB-ARBA"/>
</dbReference>
<evidence type="ECO:0000256" key="2">
    <source>
        <dbReference type="ARBA" id="ARBA00004742"/>
    </source>
</evidence>
<keyword evidence="5 11" id="KW-0004">4Fe-4S</keyword>
<sequence>MEETGSADRMFISVFDIFKVGIGPSSSHTVGPMVAVHRYLDRARGLAGAQAKAARLTVTLHGSLAFTGKGHATDKAVCLGLLGARPDSLDPDQVDPMLDVLEKEKRLRIPGLPELAFLPDRDVIFDYGPSLPLHANGMTFELLDVSGTVIDSFVYYSIGGGFVVSEAELTKTTNEPVTELARQDVPFPFASASQMLAMGKEAELSIAEMKLRNECATQSLEEVEAGIDKLWTAMDASINRGISQTGQLPGGLKVKRRAADIYQQLILEGRSNPRFEHNVVDWLGVYAMAVNEENAAGGRVVTAPTNGAAGVIPAVTRYYLDHCKDADQAGIRTFLLTAAAVGGIIKANASISGAEVGCQGEVGSASAMAAAGLCAALGGSNEQIENAAEIALEHHLGMTCDPIGGLVQVPCIERNALGAVKAVTAASLALRGNGSHFVPLDGCIETMRQTGMDMMEQYKETSKGGLAVNIVEC</sequence>
<dbReference type="GO" id="GO:0006094">
    <property type="term" value="P:gluconeogenesis"/>
    <property type="evidence" value="ECO:0007669"/>
    <property type="project" value="UniProtKB-KW"/>
</dbReference>
<protein>
    <recommendedName>
        <fullName evidence="11">L-serine dehydratase</fullName>
        <ecNumber evidence="11">4.3.1.17</ecNumber>
    </recommendedName>
</protein>
<dbReference type="Pfam" id="PF03313">
    <property type="entry name" value="SDH_alpha"/>
    <property type="match status" value="1"/>
</dbReference>
<name>A0A2S3V3I0_9HYPH</name>
<dbReference type="EMBL" id="PPCN01000001">
    <property type="protein sequence ID" value="POF34544.1"/>
    <property type="molecule type" value="Genomic_DNA"/>
</dbReference>
<dbReference type="Gene3D" id="3.30.1330.90">
    <property type="entry name" value="D-3-phosphoglycerate dehydrogenase, domain 3"/>
    <property type="match status" value="1"/>
</dbReference>
<accession>A0A2S3V3I0</accession>
<dbReference type="InterPro" id="IPR004644">
    <property type="entry name" value="Fe-S_L-Ser_mono"/>
</dbReference>
<evidence type="ECO:0000256" key="6">
    <source>
        <dbReference type="ARBA" id="ARBA00022723"/>
    </source>
</evidence>
<evidence type="ECO:0000256" key="5">
    <source>
        <dbReference type="ARBA" id="ARBA00022485"/>
    </source>
</evidence>
<dbReference type="SUPFAM" id="SSF143548">
    <property type="entry name" value="Serine metabolism enzymes domain"/>
    <property type="match status" value="1"/>
</dbReference>
<keyword evidence="4 11" id="KW-0312">Gluconeogenesis</keyword>
<evidence type="ECO:0000313" key="15">
    <source>
        <dbReference type="Proteomes" id="UP000236959"/>
    </source>
</evidence>
<evidence type="ECO:0000256" key="8">
    <source>
        <dbReference type="ARBA" id="ARBA00023014"/>
    </source>
</evidence>
<evidence type="ECO:0000313" key="14">
    <source>
        <dbReference type="EMBL" id="POF34544.1"/>
    </source>
</evidence>
<comment type="similarity">
    <text evidence="3 11">Belongs to the iron-sulfur dependent L-serine dehydratase family.</text>
</comment>